<feature type="compositionally biased region" description="Acidic residues" evidence="1">
    <location>
        <begin position="56"/>
        <end position="75"/>
    </location>
</feature>
<dbReference type="PANTHER" id="PTHR35323:SF2">
    <property type="entry name" value="SAP DOMAIN-CONTAINING PROTEIN"/>
    <property type="match status" value="1"/>
</dbReference>
<dbReference type="EMBL" id="JBJQOH010000007">
    <property type="protein sequence ID" value="KAL3681373.1"/>
    <property type="molecule type" value="Genomic_DNA"/>
</dbReference>
<feature type="region of interest" description="Disordered" evidence="1">
    <location>
        <begin position="33"/>
        <end position="101"/>
    </location>
</feature>
<dbReference type="Gene3D" id="1.10.720.30">
    <property type="entry name" value="SAP domain"/>
    <property type="match status" value="1"/>
</dbReference>
<dbReference type="Pfam" id="PF24766">
    <property type="entry name" value="DUF7699"/>
    <property type="match status" value="1"/>
</dbReference>
<feature type="compositionally biased region" description="Polar residues" evidence="1">
    <location>
        <begin position="373"/>
        <end position="382"/>
    </location>
</feature>
<gene>
    <name evidence="3" type="ORF">R1sor_024329</name>
</gene>
<dbReference type="Proteomes" id="UP001633002">
    <property type="component" value="Unassembled WGS sequence"/>
</dbReference>
<feature type="region of interest" description="Disordered" evidence="1">
    <location>
        <begin position="290"/>
        <end position="324"/>
    </location>
</feature>
<organism evidence="3 4">
    <name type="scientific">Riccia sorocarpa</name>
    <dbReference type="NCBI Taxonomy" id="122646"/>
    <lineage>
        <taxon>Eukaryota</taxon>
        <taxon>Viridiplantae</taxon>
        <taxon>Streptophyta</taxon>
        <taxon>Embryophyta</taxon>
        <taxon>Marchantiophyta</taxon>
        <taxon>Marchantiopsida</taxon>
        <taxon>Marchantiidae</taxon>
        <taxon>Marchantiales</taxon>
        <taxon>Ricciaceae</taxon>
        <taxon>Riccia</taxon>
    </lineage>
</organism>
<protein>
    <recommendedName>
        <fullName evidence="2">SAP domain-containing protein</fullName>
    </recommendedName>
</protein>
<dbReference type="InterPro" id="IPR003034">
    <property type="entry name" value="SAP_dom"/>
</dbReference>
<keyword evidence="4" id="KW-1185">Reference proteome</keyword>
<dbReference type="InterPro" id="IPR056116">
    <property type="entry name" value="DUF7699"/>
</dbReference>
<evidence type="ECO:0000313" key="4">
    <source>
        <dbReference type="Proteomes" id="UP001633002"/>
    </source>
</evidence>
<feature type="region of interest" description="Disordered" evidence="1">
    <location>
        <begin position="362"/>
        <end position="382"/>
    </location>
</feature>
<comment type="caution">
    <text evidence="3">The sequence shown here is derived from an EMBL/GenBank/DDBJ whole genome shotgun (WGS) entry which is preliminary data.</text>
</comment>
<feature type="compositionally biased region" description="Polar residues" evidence="1">
    <location>
        <begin position="535"/>
        <end position="548"/>
    </location>
</feature>
<dbReference type="Pfam" id="PF02037">
    <property type="entry name" value="SAP"/>
    <property type="match status" value="1"/>
</dbReference>
<feature type="compositionally biased region" description="Low complexity" evidence="1">
    <location>
        <begin position="410"/>
        <end position="419"/>
    </location>
</feature>
<proteinExistence type="predicted"/>
<dbReference type="AlphaFoldDB" id="A0ABD3GQD0"/>
<dbReference type="SUPFAM" id="SSF68906">
    <property type="entry name" value="SAP domain"/>
    <property type="match status" value="1"/>
</dbReference>
<sequence length="754" mass="83759">MITRRKAALLQALPLTDRTNQVSAETDLKQKCDQVELSEDTELSRKMQVITLSSDESSDDDPEEESESDYLDENEASAISQSSEVSALDDSSGDEGCSLEDNDDVVVQPSKLPGCSIDSLIAKKVLQTIKEGGDHKNLTVDSCRSYLRYYGLRISGNKAVLIERIQQHIELRQGVPEKYGLATFTINCTGDVCTGDVVKFKQKVYKSFSVIKRSADPVGQRTVVGRVVKESYGEKKQQHTFTVEVLWSSGYEPLPPMHQLLVKGRNLYKLKTYRQMWEDESIRKISLDEKHERGDAARSKRRGNLRASGPRKSKVGRRKELPNPYVAMGADQNFHRAHRRGSPSRGRPQRRCFPVVPSVIGQENPVVPRNAGSLESRQTSDYRSAVTSVLAREVANNKTHQPPAHKRGSASDAEAAASRSQDRIKEDFSTHKVSTTGLLGDMSFQSLGRADSRNSEVSSSSWTRDIRGSPFRLQSKIVSAATTCSERKQKEVRPQRSDLLLDGQVLPTQGLLPLAAQPLRIPSQRTDPFMDGRENQSPSFRNHSSFSRDSPAEVPSFRALSPGMPNRGVLREASRSVSARKEHRSPRRHEPERVGGSRNYETGNPPLRQPWDQAAEARHNFSGGNRQTKHRRIDVGEVAPGMQASPLLHQTGDVGAAMRQPLDHGDEACHNLPGSRRNSKRMDVGERIRQVQGPPVRPASTKEQVKCLTQRCPNSGSVSCSFKVCAPCCSQLQLGRPCSNANHARANRKLQNLK</sequence>
<dbReference type="InterPro" id="IPR036361">
    <property type="entry name" value="SAP_dom_sf"/>
</dbReference>
<feature type="region of interest" description="Disordered" evidence="1">
    <location>
        <begin position="520"/>
        <end position="610"/>
    </location>
</feature>
<dbReference type="PROSITE" id="PS50800">
    <property type="entry name" value="SAP"/>
    <property type="match status" value="1"/>
</dbReference>
<name>A0ABD3GQD0_9MARC</name>
<reference evidence="3 4" key="1">
    <citation type="submission" date="2024-09" db="EMBL/GenBank/DDBJ databases">
        <title>Chromosome-scale assembly of Riccia sorocarpa.</title>
        <authorList>
            <person name="Paukszto L."/>
        </authorList>
    </citation>
    <scope>NUCLEOTIDE SEQUENCE [LARGE SCALE GENOMIC DNA]</scope>
    <source>
        <strain evidence="3">LP-2024</strain>
        <tissue evidence="3">Aerial parts of the thallus</tissue>
    </source>
</reference>
<dbReference type="PANTHER" id="PTHR35323">
    <property type="entry name" value="SAP DOMAIN-CONTAINING PROTEIN"/>
    <property type="match status" value="1"/>
</dbReference>
<evidence type="ECO:0000259" key="2">
    <source>
        <dbReference type="PROSITE" id="PS50800"/>
    </source>
</evidence>
<feature type="region of interest" description="Disordered" evidence="1">
    <location>
        <begin position="394"/>
        <end position="429"/>
    </location>
</feature>
<accession>A0ABD3GQD0</accession>
<feature type="compositionally biased region" description="Basic and acidic residues" evidence="1">
    <location>
        <begin position="420"/>
        <end position="429"/>
    </location>
</feature>
<evidence type="ECO:0000256" key="1">
    <source>
        <dbReference type="SAM" id="MobiDB-lite"/>
    </source>
</evidence>
<evidence type="ECO:0000313" key="3">
    <source>
        <dbReference type="EMBL" id="KAL3681373.1"/>
    </source>
</evidence>
<feature type="compositionally biased region" description="Basic residues" evidence="1">
    <location>
        <begin position="299"/>
        <end position="317"/>
    </location>
</feature>
<feature type="domain" description="SAP" evidence="2">
    <location>
        <begin position="135"/>
        <end position="169"/>
    </location>
</feature>
<feature type="compositionally biased region" description="Acidic residues" evidence="1">
    <location>
        <begin position="91"/>
        <end position="101"/>
    </location>
</feature>
<dbReference type="SMART" id="SM00513">
    <property type="entry name" value="SAP"/>
    <property type="match status" value="1"/>
</dbReference>